<gene>
    <name evidence="2" type="ORF">SAMN05445756_1611</name>
</gene>
<keyword evidence="1" id="KW-0812">Transmembrane</keyword>
<feature type="transmembrane region" description="Helical" evidence="1">
    <location>
        <begin position="94"/>
        <end position="118"/>
    </location>
</feature>
<accession>A0A212U0U7</accession>
<feature type="transmembrane region" description="Helical" evidence="1">
    <location>
        <begin position="68"/>
        <end position="88"/>
    </location>
</feature>
<keyword evidence="3" id="KW-1185">Reference proteome</keyword>
<feature type="transmembrane region" description="Helical" evidence="1">
    <location>
        <begin position="37"/>
        <end position="56"/>
    </location>
</feature>
<dbReference type="AlphaFoldDB" id="A0A212U0U7"/>
<reference evidence="2 3" key="1">
    <citation type="submission" date="2017-06" db="EMBL/GenBank/DDBJ databases">
        <authorList>
            <person name="Kim H.J."/>
            <person name="Triplett B.A."/>
        </authorList>
    </citation>
    <scope>NUCLEOTIDE SEQUENCE [LARGE SCALE GENOMIC DNA]</scope>
    <source>
        <strain evidence="2 3">DSM 22179</strain>
    </source>
</reference>
<evidence type="ECO:0000313" key="3">
    <source>
        <dbReference type="Proteomes" id="UP000198122"/>
    </source>
</evidence>
<evidence type="ECO:0000256" key="1">
    <source>
        <dbReference type="SAM" id="Phobius"/>
    </source>
</evidence>
<proteinExistence type="predicted"/>
<keyword evidence="1" id="KW-1133">Transmembrane helix</keyword>
<evidence type="ECO:0000313" key="2">
    <source>
        <dbReference type="EMBL" id="SNC71770.1"/>
    </source>
</evidence>
<dbReference type="RefSeq" id="WP_088818558.1">
    <property type="nucleotide sequence ID" value="NZ_FYEZ01000002.1"/>
</dbReference>
<name>A0A212U0U7_9MICO</name>
<keyword evidence="1" id="KW-0472">Membrane</keyword>
<protein>
    <submittedName>
        <fullName evidence="2">Uncharacterized protein</fullName>
    </submittedName>
</protein>
<dbReference type="OrthoDB" id="5197832at2"/>
<dbReference type="EMBL" id="FYEZ01000002">
    <property type="protein sequence ID" value="SNC71770.1"/>
    <property type="molecule type" value="Genomic_DNA"/>
</dbReference>
<organism evidence="2 3">
    <name type="scientific">Kytococcus aerolatus</name>
    <dbReference type="NCBI Taxonomy" id="592308"/>
    <lineage>
        <taxon>Bacteria</taxon>
        <taxon>Bacillati</taxon>
        <taxon>Actinomycetota</taxon>
        <taxon>Actinomycetes</taxon>
        <taxon>Micrococcales</taxon>
        <taxon>Kytococcaceae</taxon>
        <taxon>Kytococcus</taxon>
    </lineage>
</organism>
<dbReference type="Proteomes" id="UP000198122">
    <property type="component" value="Unassembled WGS sequence"/>
</dbReference>
<sequence>MIPALTTALFAVLVLLTLVALVYVVVGRPVDNLVLGVTGLTGLVLLVQTVVGLVMGVRTEHDIPFWEFAAYLVGMLVMVPIAFLWAVAERDSRWGMGVLAIAGISLLVMAERLVAIWYQFPTVTG</sequence>